<comment type="subcellular location">
    <subcellularLocation>
        <location evidence="1">Membrane</location>
        <topology evidence="1">Single-pass membrane protein</topology>
    </subcellularLocation>
</comment>
<evidence type="ECO:0000256" key="2">
    <source>
        <dbReference type="ARBA" id="ARBA00022692"/>
    </source>
</evidence>
<protein>
    <recommendedName>
        <fullName evidence="5">Translocation and assembly module TamB C-terminal domain-containing protein</fullName>
    </recommendedName>
</protein>
<dbReference type="GO" id="GO:0005886">
    <property type="term" value="C:plasma membrane"/>
    <property type="evidence" value="ECO:0007669"/>
    <property type="project" value="InterPro"/>
</dbReference>
<dbReference type="InterPro" id="IPR007452">
    <property type="entry name" value="TamB_C"/>
</dbReference>
<evidence type="ECO:0000259" key="5">
    <source>
        <dbReference type="Pfam" id="PF04357"/>
    </source>
</evidence>
<gene>
    <name evidence="6" type="ORF">CWI76_11555</name>
</gene>
<dbReference type="Pfam" id="PF04357">
    <property type="entry name" value="TamB"/>
    <property type="match status" value="1"/>
</dbReference>
<comment type="caution">
    <text evidence="6">The sequence shown here is derived from an EMBL/GenBank/DDBJ whole genome shotgun (WGS) entry which is preliminary data.</text>
</comment>
<feature type="domain" description="Translocation and assembly module TamB C-terminal" evidence="5">
    <location>
        <begin position="797"/>
        <end position="1135"/>
    </location>
</feature>
<proteinExistence type="predicted"/>
<organism evidence="6 7">
    <name type="scientific">Pseudidiomarina marina</name>
    <dbReference type="NCBI Taxonomy" id="502366"/>
    <lineage>
        <taxon>Bacteria</taxon>
        <taxon>Pseudomonadati</taxon>
        <taxon>Pseudomonadota</taxon>
        <taxon>Gammaproteobacteria</taxon>
        <taxon>Alteromonadales</taxon>
        <taxon>Idiomarinaceae</taxon>
        <taxon>Pseudidiomarina</taxon>
    </lineage>
</organism>
<dbReference type="AlphaFoldDB" id="A0A432YAX6"/>
<dbReference type="GO" id="GO:0097347">
    <property type="term" value="C:TAM protein secretion complex"/>
    <property type="evidence" value="ECO:0007669"/>
    <property type="project" value="TreeGrafter"/>
</dbReference>
<keyword evidence="3" id="KW-1133">Transmembrane helix</keyword>
<evidence type="ECO:0000256" key="3">
    <source>
        <dbReference type="ARBA" id="ARBA00022989"/>
    </source>
</evidence>
<evidence type="ECO:0000256" key="1">
    <source>
        <dbReference type="ARBA" id="ARBA00004167"/>
    </source>
</evidence>
<dbReference type="RefSeq" id="WP_126760496.1">
    <property type="nucleotide sequence ID" value="NZ_PIPZ01000006.1"/>
</dbReference>
<keyword evidence="2" id="KW-0812">Transmembrane</keyword>
<name>A0A432YAX6_9GAMM</name>
<accession>A0A432YAX6</accession>
<sequence length="1136" mass="124268">MKFVKYLAWTIVALFVLIPSTLAVLVMTSTGSQFIIERSAQLADIDLEFDSLSGNLVGQLTLKNLKVAKSPWQASVESLTLEWQPSQLLDQALVFKKIETRSLLFEIATADNNSTSSEAITLPQLKLPITLMVNDFSAINSNLVLDNNRQQLPDIDGRLDWRGTKLNMKQLHLDYQQISTFIAGSITTRNDYPINLELRWQLSDPIDKSAIEGITGNTHVRGSIANIDAVTTFTVPPQTEQHTIHLQVKDTLSNSRSWLAEVAINQLSTSPLIPIILANDSPWYSWLNSSSLTLDATIDNQQVAIEEFLLSNIGANKGYVAFDGVLNNYLAFNESLSKVSLRGALNSSKLSLPHEAIGLQLDINELTGNVEGSLESFSHNLDINATYDNKLPAEVKFSGNGSASHFTVEHAQINSDAITADITSTVDWSSELAVSASIHSFSAQLEQLKELADYELRAQGNVIYKEQRLAAENLLIRWGENSINLNGAMTESSELNLSLDVPDLSTLSNNEYFSGDVKANLAITGTIDERIDIQVKDLVLNHPDFGNWTNTDQGLISVPVATPLATSVDSLCLTANTQRAPANLCFDTTANNSIQTTQITGQNLPLALLNRFRESDVAERIWGLANLNSSISYDTSTWSLVETEGALRSERTILFALDEEISTRFNYWQLDWQGNLDKLETSITAELEEDKGLVIGDLVASNIADGADLSGDIIIELRDLTVLQWALPDLRYENAHALAQINISGSTQAPSVTGSIELAAQEIGFAQSGLLLTNVRIAAFDTAEVDNGITLDGQAQSGQGWISIAGLLEPLKPELTLTIQGEEFRAIQIPTATVDISPNIKITLLNERIDVTGEVDIPYVRIDQPEIADMGVTTSTDVEVYQNGEPLRAQEAGLYPIYADVRVTLGDDVKVKGFGFEGDLAGSLRLTETPKRALTASGNISVNKGFYELYGQRLEIERGSFIYNGGPIDNPGLDLRVERSSENMLATEDVRVGAQVSGTLQEPDFRLYSTPAMPDSEVLSYLILGRGSGTATAGNENLQLQALILLGSKGTDFIGESLQDTFGFDEFGIDSTMNPNDTSFYIGKYLSPKLYVKYGVGLFEDTNTFLVRYLLSEKLIIETTASSEAQGGDIFYTIEK</sequence>
<evidence type="ECO:0000313" key="6">
    <source>
        <dbReference type="EMBL" id="RUO58016.1"/>
    </source>
</evidence>
<dbReference type="PANTHER" id="PTHR36985:SF1">
    <property type="entry name" value="TRANSLOCATION AND ASSEMBLY MODULE SUBUNIT TAMB"/>
    <property type="match status" value="1"/>
</dbReference>
<dbReference type="Proteomes" id="UP000288127">
    <property type="component" value="Unassembled WGS sequence"/>
</dbReference>
<keyword evidence="7" id="KW-1185">Reference proteome</keyword>
<keyword evidence="4" id="KW-0472">Membrane</keyword>
<evidence type="ECO:0000256" key="4">
    <source>
        <dbReference type="ARBA" id="ARBA00023136"/>
    </source>
</evidence>
<dbReference type="PANTHER" id="PTHR36985">
    <property type="entry name" value="TRANSLOCATION AND ASSEMBLY MODULE SUBUNIT TAMB"/>
    <property type="match status" value="1"/>
</dbReference>
<reference evidence="7" key="1">
    <citation type="journal article" date="2018" name="Front. Microbiol.">
        <title>Genome-Based Analysis Reveals the Taxonomy and Diversity of the Family Idiomarinaceae.</title>
        <authorList>
            <person name="Liu Y."/>
            <person name="Lai Q."/>
            <person name="Shao Z."/>
        </authorList>
    </citation>
    <scope>NUCLEOTIDE SEQUENCE [LARGE SCALE GENOMIC DNA]</scope>
    <source>
        <strain evidence="7">PIM1</strain>
    </source>
</reference>
<dbReference type="EMBL" id="PIPZ01000006">
    <property type="protein sequence ID" value="RUO58016.1"/>
    <property type="molecule type" value="Genomic_DNA"/>
</dbReference>
<dbReference type="OrthoDB" id="5555605at2"/>
<evidence type="ECO:0000313" key="7">
    <source>
        <dbReference type="Proteomes" id="UP000288127"/>
    </source>
</evidence>
<dbReference type="GO" id="GO:0009306">
    <property type="term" value="P:protein secretion"/>
    <property type="evidence" value="ECO:0007669"/>
    <property type="project" value="InterPro"/>
</dbReference>